<evidence type="ECO:0000256" key="10">
    <source>
        <dbReference type="RuleBase" id="RU363036"/>
    </source>
</evidence>
<evidence type="ECO:0000313" key="11">
    <source>
        <dbReference type="EMBL" id="OHA52813.1"/>
    </source>
</evidence>
<comment type="similarity">
    <text evidence="10">Belongs to the class-I aminoacyl-tRNA synthetase family.</text>
</comment>
<dbReference type="Pfam" id="PF00579">
    <property type="entry name" value="tRNA-synt_1b"/>
    <property type="match status" value="1"/>
</dbReference>
<comment type="catalytic activity">
    <reaction evidence="7">
        <text>tRNA(Tyr) + L-tyrosine + ATP = L-tyrosyl-tRNA(Tyr) + AMP + diphosphate + H(+)</text>
        <dbReference type="Rhea" id="RHEA:10220"/>
        <dbReference type="Rhea" id="RHEA-COMP:9706"/>
        <dbReference type="Rhea" id="RHEA-COMP:9707"/>
        <dbReference type="ChEBI" id="CHEBI:15378"/>
        <dbReference type="ChEBI" id="CHEBI:30616"/>
        <dbReference type="ChEBI" id="CHEBI:33019"/>
        <dbReference type="ChEBI" id="CHEBI:58315"/>
        <dbReference type="ChEBI" id="CHEBI:78442"/>
        <dbReference type="ChEBI" id="CHEBI:78536"/>
        <dbReference type="ChEBI" id="CHEBI:456215"/>
        <dbReference type="EC" id="6.1.1.1"/>
    </reaction>
</comment>
<dbReference type="InterPro" id="IPR002305">
    <property type="entry name" value="aa-tRNA-synth_Ic"/>
</dbReference>
<proteinExistence type="inferred from homology"/>
<dbReference type="Gene3D" id="1.10.240.10">
    <property type="entry name" value="Tyrosyl-Transfer RNA Synthetase"/>
    <property type="match status" value="1"/>
</dbReference>
<dbReference type="InterPro" id="IPR014729">
    <property type="entry name" value="Rossmann-like_a/b/a_fold"/>
</dbReference>
<evidence type="ECO:0000256" key="1">
    <source>
        <dbReference type="ARBA" id="ARBA00013160"/>
    </source>
</evidence>
<dbReference type="AlphaFoldDB" id="A0A1G2PWY8"/>
<keyword evidence="6 10" id="KW-0030">Aminoacyl-tRNA synthetase</keyword>
<dbReference type="EMBL" id="MHSW01000004">
    <property type="protein sequence ID" value="OHA52813.1"/>
    <property type="molecule type" value="Genomic_DNA"/>
</dbReference>
<evidence type="ECO:0000256" key="5">
    <source>
        <dbReference type="ARBA" id="ARBA00022917"/>
    </source>
</evidence>
<organism evidence="11 12">
    <name type="scientific">Candidatus Terrybacteria bacterium RIFCSPLOWO2_01_FULL_40_23</name>
    <dbReference type="NCBI Taxonomy" id="1802366"/>
    <lineage>
        <taxon>Bacteria</taxon>
        <taxon>Candidatus Terryibacteriota</taxon>
    </lineage>
</organism>
<keyword evidence="2 10" id="KW-0436">Ligase</keyword>
<evidence type="ECO:0000313" key="12">
    <source>
        <dbReference type="Proteomes" id="UP000176951"/>
    </source>
</evidence>
<dbReference type="GO" id="GO:0005829">
    <property type="term" value="C:cytosol"/>
    <property type="evidence" value="ECO:0007669"/>
    <property type="project" value="TreeGrafter"/>
</dbReference>
<name>A0A1G2PWY8_9BACT</name>
<keyword evidence="4 10" id="KW-0067">ATP-binding</keyword>
<dbReference type="GO" id="GO:0005524">
    <property type="term" value="F:ATP binding"/>
    <property type="evidence" value="ECO:0007669"/>
    <property type="project" value="UniProtKB-KW"/>
</dbReference>
<evidence type="ECO:0000256" key="9">
    <source>
        <dbReference type="PROSITE-ProRule" id="PRU00182"/>
    </source>
</evidence>
<dbReference type="CDD" id="cd00805">
    <property type="entry name" value="TyrRS_core"/>
    <property type="match status" value="1"/>
</dbReference>
<evidence type="ECO:0000256" key="3">
    <source>
        <dbReference type="ARBA" id="ARBA00022741"/>
    </source>
</evidence>
<dbReference type="PANTHER" id="PTHR11766">
    <property type="entry name" value="TYROSYL-TRNA SYNTHETASE"/>
    <property type="match status" value="1"/>
</dbReference>
<evidence type="ECO:0000256" key="2">
    <source>
        <dbReference type="ARBA" id="ARBA00022598"/>
    </source>
</evidence>
<gene>
    <name evidence="11" type="ORF">A3A97_00485</name>
</gene>
<dbReference type="InterPro" id="IPR036986">
    <property type="entry name" value="S4_RNA-bd_sf"/>
</dbReference>
<keyword evidence="9" id="KW-0694">RNA-binding</keyword>
<evidence type="ECO:0000256" key="8">
    <source>
        <dbReference type="NCBIfam" id="TIGR00234"/>
    </source>
</evidence>
<dbReference type="InterPro" id="IPR024088">
    <property type="entry name" value="Tyr-tRNA-ligase_bac-type"/>
</dbReference>
<reference evidence="11 12" key="1">
    <citation type="journal article" date="2016" name="Nat. Commun.">
        <title>Thousands of microbial genomes shed light on interconnected biogeochemical processes in an aquifer system.</title>
        <authorList>
            <person name="Anantharaman K."/>
            <person name="Brown C.T."/>
            <person name="Hug L.A."/>
            <person name="Sharon I."/>
            <person name="Castelle C.J."/>
            <person name="Probst A.J."/>
            <person name="Thomas B.C."/>
            <person name="Singh A."/>
            <person name="Wilkins M.J."/>
            <person name="Karaoz U."/>
            <person name="Brodie E.L."/>
            <person name="Williams K.H."/>
            <person name="Hubbard S.S."/>
            <person name="Banfield J.F."/>
        </authorList>
    </citation>
    <scope>NUCLEOTIDE SEQUENCE [LARGE SCALE GENOMIC DNA]</scope>
</reference>
<dbReference type="SUPFAM" id="SSF52374">
    <property type="entry name" value="Nucleotidylyl transferase"/>
    <property type="match status" value="1"/>
</dbReference>
<evidence type="ECO:0000256" key="6">
    <source>
        <dbReference type="ARBA" id="ARBA00023146"/>
    </source>
</evidence>
<dbReference type="GO" id="GO:0006437">
    <property type="term" value="P:tyrosyl-tRNA aminoacylation"/>
    <property type="evidence" value="ECO:0007669"/>
    <property type="project" value="UniProtKB-UniRule"/>
</dbReference>
<accession>A0A1G2PWY8</accession>
<dbReference type="EC" id="6.1.1.1" evidence="1 8"/>
<sequence length="403" mass="46136">MTKNTTPKDIISRGVTKLIKEEEIEEILKGTKSLRIKHGIDPSSKQIHLGYAVVYRKLKQLQDLGHTVVFLIGDFTARFGDPTGKLQTRTMKDAEEVKNLTKTYVEQISKILDPKRLEIRFNSEWYDKLKTEELFSVLAKFTTAQMLERDMFQERIKNNQEVFLHELLYPVLQGYDSVMLKSDLTVIGSDQIFNEIVGRDLQRAFDQKPQGIIALEVLPGTDGVRKMSQSYGNTIGILESPDIQYGKIMSIPDNVIITYFELLTDLPEEEIRNIKEAMANSKINPKDAKEKLARNIVAWLWGDKEAQAAQEEFNRVFRDKKLSTRAPERFLSSDKSFDLPHYLAASGITTSTSEARRKIDENAVYIDGERANYETHPKIDTTKEHIVKIGHTAIKTVPKKDNR</sequence>
<dbReference type="GO" id="GO:0003723">
    <property type="term" value="F:RNA binding"/>
    <property type="evidence" value="ECO:0007669"/>
    <property type="project" value="UniProtKB-KW"/>
</dbReference>
<keyword evidence="5 10" id="KW-0648">Protein biosynthesis</keyword>
<evidence type="ECO:0000256" key="7">
    <source>
        <dbReference type="ARBA" id="ARBA00048248"/>
    </source>
</evidence>
<dbReference type="SUPFAM" id="SSF55174">
    <property type="entry name" value="Alpha-L RNA-binding motif"/>
    <property type="match status" value="1"/>
</dbReference>
<dbReference type="GO" id="GO:0004831">
    <property type="term" value="F:tyrosine-tRNA ligase activity"/>
    <property type="evidence" value="ECO:0007669"/>
    <property type="project" value="UniProtKB-UniRule"/>
</dbReference>
<dbReference type="PANTHER" id="PTHR11766:SF1">
    <property type="entry name" value="TYROSINE--TRNA LIGASE"/>
    <property type="match status" value="1"/>
</dbReference>
<comment type="caution">
    <text evidence="11">The sequence shown here is derived from an EMBL/GenBank/DDBJ whole genome shotgun (WGS) entry which is preliminary data.</text>
</comment>
<evidence type="ECO:0000256" key="4">
    <source>
        <dbReference type="ARBA" id="ARBA00022840"/>
    </source>
</evidence>
<dbReference type="NCBIfam" id="TIGR00234">
    <property type="entry name" value="tyrS"/>
    <property type="match status" value="1"/>
</dbReference>
<dbReference type="Gene3D" id="3.10.290.10">
    <property type="entry name" value="RNA-binding S4 domain"/>
    <property type="match status" value="1"/>
</dbReference>
<dbReference type="Gene3D" id="3.40.50.620">
    <property type="entry name" value="HUPs"/>
    <property type="match status" value="1"/>
</dbReference>
<dbReference type="PRINTS" id="PR01040">
    <property type="entry name" value="TRNASYNTHTYR"/>
</dbReference>
<protein>
    <recommendedName>
        <fullName evidence="1 8">Tyrosine--tRNA ligase</fullName>
        <ecNumber evidence="1 8">6.1.1.1</ecNumber>
    </recommendedName>
</protein>
<dbReference type="InterPro" id="IPR002307">
    <property type="entry name" value="Tyr-tRNA-ligase"/>
</dbReference>
<dbReference type="PROSITE" id="PS50889">
    <property type="entry name" value="S4"/>
    <property type="match status" value="1"/>
</dbReference>
<dbReference type="Proteomes" id="UP000176951">
    <property type="component" value="Unassembled WGS sequence"/>
</dbReference>
<keyword evidence="3 10" id="KW-0547">Nucleotide-binding</keyword>